<dbReference type="Proteomes" id="UP001432322">
    <property type="component" value="Unassembled WGS sequence"/>
</dbReference>
<comment type="caution">
    <text evidence="2">The sequence shown here is derived from an EMBL/GenBank/DDBJ whole genome shotgun (WGS) entry which is preliminary data.</text>
</comment>
<feature type="non-terminal residue" evidence="2">
    <location>
        <position position="280"/>
    </location>
</feature>
<dbReference type="EMBL" id="BTSY01000006">
    <property type="protein sequence ID" value="GMT34065.1"/>
    <property type="molecule type" value="Genomic_DNA"/>
</dbReference>
<dbReference type="PANTHER" id="PTHR32170:SF4">
    <property type="entry name" value="DUF3437 DOMAIN-CONTAINING PROTEIN-RELATED"/>
    <property type="match status" value="1"/>
</dbReference>
<feature type="non-terminal residue" evidence="2">
    <location>
        <position position="1"/>
    </location>
</feature>
<dbReference type="PANTHER" id="PTHR32170">
    <property type="entry name" value="PROTEASOME ACTIVATOR COMPLEX SUBUNIT 4"/>
    <property type="match status" value="1"/>
</dbReference>
<evidence type="ECO:0000259" key="1">
    <source>
        <dbReference type="Pfam" id="PF16507"/>
    </source>
</evidence>
<dbReference type="InterPro" id="IPR032430">
    <property type="entry name" value="Blm10_mid"/>
</dbReference>
<dbReference type="GO" id="GO:0016504">
    <property type="term" value="F:peptidase activator activity"/>
    <property type="evidence" value="ECO:0007669"/>
    <property type="project" value="InterPro"/>
</dbReference>
<dbReference type="GO" id="GO:0070628">
    <property type="term" value="F:proteasome binding"/>
    <property type="evidence" value="ECO:0007669"/>
    <property type="project" value="InterPro"/>
</dbReference>
<proteinExistence type="predicted"/>
<accession>A0AAV5WU23</accession>
<protein>
    <recommendedName>
        <fullName evidence="1">Proteasome activator Blm10 middle HEAT repeats region domain-containing protein</fullName>
    </recommendedName>
</protein>
<evidence type="ECO:0000313" key="3">
    <source>
        <dbReference type="Proteomes" id="UP001432322"/>
    </source>
</evidence>
<sequence length="280" mass="30283">LIADNTQSESDAVQSLRPHLVYIAEALIECIDINDIEKAAHAYEVFTLLFAVMPIVDCSSGEKEPAGDISEEEHRLIQLSKKLKEVVLKFVDKTFVIIDALATNAPSAAGLESVGTIKDSEAARKQGSDEIAMEGCIAHAFGTLFSHTDAEMGKVLCEKVLVFARTSLLDNSTAAGIITNIIIDCVFEHPACVDDFLEYIVNEIGEVVDEDTQKAEHVDGMAAWLAALAPGFCFLQSSDVHANLEDLLEMAKRLLACKNKVMYEAGCACMNSLVLSLLGT</sequence>
<name>A0AAV5WU23_9BILA</name>
<feature type="domain" description="Proteasome activator Blm10 middle HEAT repeats region" evidence="1">
    <location>
        <begin position="16"/>
        <end position="278"/>
    </location>
</feature>
<gene>
    <name evidence="2" type="ORF">PFISCL1PPCAC_25362</name>
</gene>
<evidence type="ECO:0000313" key="2">
    <source>
        <dbReference type="EMBL" id="GMT34065.1"/>
    </source>
</evidence>
<reference evidence="2" key="1">
    <citation type="submission" date="2023-10" db="EMBL/GenBank/DDBJ databases">
        <title>Genome assembly of Pristionchus species.</title>
        <authorList>
            <person name="Yoshida K."/>
            <person name="Sommer R.J."/>
        </authorList>
    </citation>
    <scope>NUCLEOTIDE SEQUENCE</scope>
    <source>
        <strain evidence="2">RS5133</strain>
    </source>
</reference>
<dbReference type="InterPro" id="IPR035309">
    <property type="entry name" value="PSME4"/>
</dbReference>
<organism evidence="2 3">
    <name type="scientific">Pristionchus fissidentatus</name>
    <dbReference type="NCBI Taxonomy" id="1538716"/>
    <lineage>
        <taxon>Eukaryota</taxon>
        <taxon>Metazoa</taxon>
        <taxon>Ecdysozoa</taxon>
        <taxon>Nematoda</taxon>
        <taxon>Chromadorea</taxon>
        <taxon>Rhabditida</taxon>
        <taxon>Rhabditina</taxon>
        <taxon>Diplogasteromorpha</taxon>
        <taxon>Diplogasteroidea</taxon>
        <taxon>Neodiplogasteridae</taxon>
        <taxon>Pristionchus</taxon>
    </lineage>
</organism>
<dbReference type="Pfam" id="PF16507">
    <property type="entry name" value="HEAT_PSME4_mid"/>
    <property type="match status" value="1"/>
</dbReference>
<dbReference type="GO" id="GO:0005634">
    <property type="term" value="C:nucleus"/>
    <property type="evidence" value="ECO:0007669"/>
    <property type="project" value="TreeGrafter"/>
</dbReference>
<dbReference type="GO" id="GO:0010499">
    <property type="term" value="P:proteasomal ubiquitin-independent protein catabolic process"/>
    <property type="evidence" value="ECO:0007669"/>
    <property type="project" value="TreeGrafter"/>
</dbReference>
<dbReference type="AlphaFoldDB" id="A0AAV5WU23"/>
<keyword evidence="3" id="KW-1185">Reference proteome</keyword>
<dbReference type="GO" id="GO:0005829">
    <property type="term" value="C:cytosol"/>
    <property type="evidence" value="ECO:0007669"/>
    <property type="project" value="TreeGrafter"/>
</dbReference>